<keyword evidence="2" id="KW-0813">Transport</keyword>
<dbReference type="Proteomes" id="UP001403385">
    <property type="component" value="Unassembled WGS sequence"/>
</dbReference>
<organism evidence="6 7">
    <name type="scientific">Rapidithrix thailandica</name>
    <dbReference type="NCBI Taxonomy" id="413964"/>
    <lineage>
        <taxon>Bacteria</taxon>
        <taxon>Pseudomonadati</taxon>
        <taxon>Bacteroidota</taxon>
        <taxon>Cytophagia</taxon>
        <taxon>Cytophagales</taxon>
        <taxon>Flammeovirgaceae</taxon>
        <taxon>Rapidithrix</taxon>
    </lineage>
</organism>
<dbReference type="InterPro" id="IPR006143">
    <property type="entry name" value="RND_pump_MFP"/>
</dbReference>
<evidence type="ECO:0000256" key="1">
    <source>
        <dbReference type="ARBA" id="ARBA00009477"/>
    </source>
</evidence>
<evidence type="ECO:0000313" key="6">
    <source>
        <dbReference type="EMBL" id="MEN7548588.1"/>
    </source>
</evidence>
<feature type="region of interest" description="Disordered" evidence="3">
    <location>
        <begin position="336"/>
        <end position="356"/>
    </location>
</feature>
<name>A0AAW9S3Y0_9BACT</name>
<dbReference type="GO" id="GO:0022857">
    <property type="term" value="F:transmembrane transporter activity"/>
    <property type="evidence" value="ECO:0007669"/>
    <property type="project" value="InterPro"/>
</dbReference>
<feature type="domain" description="CzcB-like barrel-sandwich hybrid" evidence="5">
    <location>
        <begin position="83"/>
        <end position="229"/>
    </location>
</feature>
<dbReference type="GO" id="GO:0030313">
    <property type="term" value="C:cell envelope"/>
    <property type="evidence" value="ECO:0007669"/>
    <property type="project" value="TreeGrafter"/>
</dbReference>
<dbReference type="FunFam" id="2.40.30.170:FF:000010">
    <property type="entry name" value="Efflux RND transporter periplasmic adaptor subunit"/>
    <property type="match status" value="1"/>
</dbReference>
<dbReference type="PANTHER" id="PTHR30097">
    <property type="entry name" value="CATION EFFLUX SYSTEM PROTEIN CUSB"/>
    <property type="match status" value="1"/>
</dbReference>
<dbReference type="InterPro" id="IPR051909">
    <property type="entry name" value="MFP_Cation_Efflux"/>
</dbReference>
<dbReference type="InterPro" id="IPR058647">
    <property type="entry name" value="BSH_CzcB-like"/>
</dbReference>
<evidence type="ECO:0000259" key="5">
    <source>
        <dbReference type="Pfam" id="PF25973"/>
    </source>
</evidence>
<dbReference type="PANTHER" id="PTHR30097:SF4">
    <property type="entry name" value="SLR6042 PROTEIN"/>
    <property type="match status" value="1"/>
</dbReference>
<dbReference type="GO" id="GO:0060003">
    <property type="term" value="P:copper ion export"/>
    <property type="evidence" value="ECO:0007669"/>
    <property type="project" value="TreeGrafter"/>
</dbReference>
<comment type="similarity">
    <text evidence="1">Belongs to the membrane fusion protein (MFP) (TC 8.A.1) family.</text>
</comment>
<evidence type="ECO:0000256" key="3">
    <source>
        <dbReference type="SAM" id="MobiDB-lite"/>
    </source>
</evidence>
<dbReference type="RefSeq" id="WP_346821367.1">
    <property type="nucleotide sequence ID" value="NZ_JBDKWZ010000006.1"/>
</dbReference>
<sequence>MKSIINSIIIFSTLIVCITSCGAPQNVEEGHSHEEEHAHVEGQVSLTKLQREAIELELGNISYREMNSTVSVNGILEVPPQNEAKVSSYLGGNIDQIKVIEGDKIRKGQVLAWLSHPDFIQIQQDYLDVCAQIDYLKQEYERKQKLFEEKVSSGKEFQKAKSAYNAALFKQKALAAKLKLLHLSPQKIAEGTIYEKVPIKSPIRGFVKTVQTVTGQYVPPQQELFEIVDNSHIHADFMVYEKDVHKVKEGQGVRFSVTSLPNREFTAEIYSVSKAFESDPKAVHLHAEIHNKQDDLIPGMYIQGKVIANDTKVLALPEGSVVTDKGKSYIFIKEDQKPHEHLHKEGEAHSHSDERDKEEWAFKMMEVTTGIQEEGYIEIKPMEELAPDAPIVTKGAYYLLADMLKSEAGHSH</sequence>
<protein>
    <submittedName>
        <fullName evidence="6">Efflux RND transporter periplasmic adaptor subunit</fullName>
    </submittedName>
</protein>
<dbReference type="Pfam" id="PF25973">
    <property type="entry name" value="BSH_CzcB"/>
    <property type="match status" value="1"/>
</dbReference>
<proteinExistence type="inferred from homology"/>
<dbReference type="Gene3D" id="2.40.420.20">
    <property type="match status" value="1"/>
</dbReference>
<feature type="domain" description="CusB-like beta-barrel" evidence="4">
    <location>
        <begin position="237"/>
        <end position="306"/>
    </location>
</feature>
<evidence type="ECO:0000313" key="7">
    <source>
        <dbReference type="Proteomes" id="UP001403385"/>
    </source>
</evidence>
<dbReference type="AlphaFoldDB" id="A0AAW9S3Y0"/>
<dbReference type="GO" id="GO:0015679">
    <property type="term" value="P:plasma membrane copper ion transport"/>
    <property type="evidence" value="ECO:0007669"/>
    <property type="project" value="TreeGrafter"/>
</dbReference>
<accession>A0AAW9S3Y0</accession>
<dbReference type="InterPro" id="IPR058792">
    <property type="entry name" value="Beta-barrel_RND_2"/>
</dbReference>
<dbReference type="EMBL" id="JBDKWZ010000006">
    <property type="protein sequence ID" value="MEN7548588.1"/>
    <property type="molecule type" value="Genomic_DNA"/>
</dbReference>
<dbReference type="Gene3D" id="2.40.50.100">
    <property type="match status" value="2"/>
</dbReference>
<evidence type="ECO:0000256" key="2">
    <source>
        <dbReference type="ARBA" id="ARBA00022448"/>
    </source>
</evidence>
<dbReference type="NCBIfam" id="TIGR01730">
    <property type="entry name" value="RND_mfp"/>
    <property type="match status" value="1"/>
</dbReference>
<evidence type="ECO:0000259" key="4">
    <source>
        <dbReference type="Pfam" id="PF25954"/>
    </source>
</evidence>
<reference evidence="6 7" key="1">
    <citation type="submission" date="2024-04" db="EMBL/GenBank/DDBJ databases">
        <title>Novel genus in family Flammeovirgaceae.</title>
        <authorList>
            <person name="Nguyen T.H."/>
            <person name="Vuong T.Q."/>
            <person name="Le H."/>
            <person name="Kim S.-G."/>
        </authorList>
    </citation>
    <scope>NUCLEOTIDE SEQUENCE [LARGE SCALE GENOMIC DNA]</scope>
    <source>
        <strain evidence="6 7">JCM 23209</strain>
    </source>
</reference>
<comment type="caution">
    <text evidence="6">The sequence shown here is derived from an EMBL/GenBank/DDBJ whole genome shotgun (WGS) entry which is preliminary data.</text>
</comment>
<dbReference type="Pfam" id="PF25954">
    <property type="entry name" value="Beta-barrel_RND_2"/>
    <property type="match status" value="1"/>
</dbReference>
<keyword evidence="7" id="KW-1185">Reference proteome</keyword>
<gene>
    <name evidence="6" type="ORF">AAG747_11745</name>
</gene>
<dbReference type="SUPFAM" id="SSF111369">
    <property type="entry name" value="HlyD-like secretion proteins"/>
    <property type="match status" value="1"/>
</dbReference>
<dbReference type="GO" id="GO:0016020">
    <property type="term" value="C:membrane"/>
    <property type="evidence" value="ECO:0007669"/>
    <property type="project" value="InterPro"/>
</dbReference>
<dbReference type="Gene3D" id="2.40.30.170">
    <property type="match status" value="1"/>
</dbReference>